<gene>
    <name evidence="11" type="ORF">WMY93_007796</name>
</gene>
<dbReference type="Pfam" id="PF00069">
    <property type="entry name" value="Pkinase"/>
    <property type="match status" value="2"/>
</dbReference>
<organism evidence="11 12">
    <name type="scientific">Mugilogobius chulae</name>
    <name type="common">yellowstripe goby</name>
    <dbReference type="NCBI Taxonomy" id="88201"/>
    <lineage>
        <taxon>Eukaryota</taxon>
        <taxon>Metazoa</taxon>
        <taxon>Chordata</taxon>
        <taxon>Craniata</taxon>
        <taxon>Vertebrata</taxon>
        <taxon>Euteleostomi</taxon>
        <taxon>Actinopterygii</taxon>
        <taxon>Neopterygii</taxon>
        <taxon>Teleostei</taxon>
        <taxon>Neoteleostei</taxon>
        <taxon>Acanthomorphata</taxon>
        <taxon>Gobiaria</taxon>
        <taxon>Gobiiformes</taxon>
        <taxon>Gobioidei</taxon>
        <taxon>Gobiidae</taxon>
        <taxon>Gobionellinae</taxon>
        <taxon>Mugilogobius</taxon>
    </lineage>
</organism>
<evidence type="ECO:0000256" key="6">
    <source>
        <dbReference type="ARBA" id="ARBA00022777"/>
    </source>
</evidence>
<evidence type="ECO:0000256" key="9">
    <source>
        <dbReference type="ARBA" id="ARBA00048679"/>
    </source>
</evidence>
<dbReference type="AlphaFoldDB" id="A0AAW0PE63"/>
<dbReference type="PANTHER" id="PTHR22984">
    <property type="entry name" value="SERINE/THREONINE-PROTEIN KINASE PIM"/>
    <property type="match status" value="1"/>
</dbReference>
<comment type="caution">
    <text evidence="11">The sequence shown here is derived from an EMBL/GenBank/DDBJ whole genome shotgun (WGS) entry which is preliminary data.</text>
</comment>
<comment type="similarity">
    <text evidence="1">Belongs to the protein kinase superfamily. CAMK Ser/Thr protein kinase family. PIM subfamily.</text>
</comment>
<evidence type="ECO:0000256" key="7">
    <source>
        <dbReference type="ARBA" id="ARBA00022840"/>
    </source>
</evidence>
<dbReference type="InterPro" id="IPR008271">
    <property type="entry name" value="Ser/Thr_kinase_AS"/>
</dbReference>
<evidence type="ECO:0000259" key="10">
    <source>
        <dbReference type="PROSITE" id="PS50011"/>
    </source>
</evidence>
<dbReference type="InterPro" id="IPR000719">
    <property type="entry name" value="Prot_kinase_dom"/>
</dbReference>
<name>A0AAW0PE63_9GOBI</name>
<dbReference type="GO" id="GO:0007346">
    <property type="term" value="P:regulation of mitotic cell cycle"/>
    <property type="evidence" value="ECO:0007669"/>
    <property type="project" value="TreeGrafter"/>
</dbReference>
<evidence type="ECO:0000256" key="3">
    <source>
        <dbReference type="ARBA" id="ARBA00022527"/>
    </source>
</evidence>
<keyword evidence="7" id="KW-0067">ATP-binding</keyword>
<protein>
    <recommendedName>
        <fullName evidence="2">non-specific serine/threonine protein kinase</fullName>
        <ecNumber evidence="2">2.7.11.1</ecNumber>
    </recommendedName>
</protein>
<evidence type="ECO:0000256" key="5">
    <source>
        <dbReference type="ARBA" id="ARBA00022741"/>
    </source>
</evidence>
<keyword evidence="12" id="KW-1185">Reference proteome</keyword>
<dbReference type="InterPro" id="IPR051138">
    <property type="entry name" value="PIM_Ser/Thr_kinase"/>
</dbReference>
<dbReference type="PROSITE" id="PS00108">
    <property type="entry name" value="PROTEIN_KINASE_ST"/>
    <property type="match status" value="2"/>
</dbReference>
<dbReference type="GO" id="GO:0005524">
    <property type="term" value="F:ATP binding"/>
    <property type="evidence" value="ECO:0007669"/>
    <property type="project" value="UniProtKB-KW"/>
</dbReference>
<proteinExistence type="inferred from homology"/>
<keyword evidence="5" id="KW-0547">Nucleotide-binding</keyword>
<evidence type="ECO:0000313" key="12">
    <source>
        <dbReference type="Proteomes" id="UP001460270"/>
    </source>
</evidence>
<reference evidence="12" key="1">
    <citation type="submission" date="2024-04" db="EMBL/GenBank/DDBJ databases">
        <title>Salinicola lusitanus LLJ914,a marine bacterium isolated from the Okinawa Trough.</title>
        <authorList>
            <person name="Li J."/>
        </authorList>
    </citation>
    <scope>NUCLEOTIDE SEQUENCE [LARGE SCALE GENOMIC DNA]</scope>
</reference>
<comment type="catalytic activity">
    <reaction evidence="9">
        <text>L-seryl-[protein] + ATP = O-phospho-L-seryl-[protein] + ADP + H(+)</text>
        <dbReference type="Rhea" id="RHEA:17989"/>
        <dbReference type="Rhea" id="RHEA-COMP:9863"/>
        <dbReference type="Rhea" id="RHEA-COMP:11604"/>
        <dbReference type="ChEBI" id="CHEBI:15378"/>
        <dbReference type="ChEBI" id="CHEBI:29999"/>
        <dbReference type="ChEBI" id="CHEBI:30616"/>
        <dbReference type="ChEBI" id="CHEBI:83421"/>
        <dbReference type="ChEBI" id="CHEBI:456216"/>
        <dbReference type="EC" id="2.7.11.1"/>
    </reaction>
</comment>
<keyword evidence="3" id="KW-0723">Serine/threonine-protein kinase</keyword>
<keyword evidence="6" id="KW-0418">Kinase</keyword>
<dbReference type="GO" id="GO:0043066">
    <property type="term" value="P:negative regulation of apoptotic process"/>
    <property type="evidence" value="ECO:0007669"/>
    <property type="project" value="TreeGrafter"/>
</dbReference>
<evidence type="ECO:0000313" key="11">
    <source>
        <dbReference type="EMBL" id="KAK7925486.1"/>
    </source>
</evidence>
<evidence type="ECO:0000256" key="8">
    <source>
        <dbReference type="ARBA" id="ARBA00047899"/>
    </source>
</evidence>
<dbReference type="Gene3D" id="1.10.510.10">
    <property type="entry name" value="Transferase(Phosphotransferase) domain 1"/>
    <property type="match status" value="2"/>
</dbReference>
<evidence type="ECO:0000256" key="2">
    <source>
        <dbReference type="ARBA" id="ARBA00012513"/>
    </source>
</evidence>
<dbReference type="InterPro" id="IPR011009">
    <property type="entry name" value="Kinase-like_dom_sf"/>
</dbReference>
<keyword evidence="4" id="KW-0808">Transferase</keyword>
<evidence type="ECO:0000256" key="4">
    <source>
        <dbReference type="ARBA" id="ARBA00022679"/>
    </source>
</evidence>
<comment type="catalytic activity">
    <reaction evidence="8">
        <text>L-threonyl-[protein] + ATP = O-phospho-L-threonyl-[protein] + ADP + H(+)</text>
        <dbReference type="Rhea" id="RHEA:46608"/>
        <dbReference type="Rhea" id="RHEA-COMP:11060"/>
        <dbReference type="Rhea" id="RHEA-COMP:11605"/>
        <dbReference type="ChEBI" id="CHEBI:15378"/>
        <dbReference type="ChEBI" id="CHEBI:30013"/>
        <dbReference type="ChEBI" id="CHEBI:30616"/>
        <dbReference type="ChEBI" id="CHEBI:61977"/>
        <dbReference type="ChEBI" id="CHEBI:456216"/>
        <dbReference type="EC" id="2.7.11.1"/>
    </reaction>
</comment>
<dbReference type="SUPFAM" id="SSF56112">
    <property type="entry name" value="Protein kinase-like (PK-like)"/>
    <property type="match status" value="2"/>
</dbReference>
<dbReference type="Proteomes" id="UP001460270">
    <property type="component" value="Unassembled WGS sequence"/>
</dbReference>
<evidence type="ECO:0000256" key="1">
    <source>
        <dbReference type="ARBA" id="ARBA00005505"/>
    </source>
</evidence>
<dbReference type="EC" id="2.7.11.1" evidence="2"/>
<feature type="domain" description="Protein kinase" evidence="10">
    <location>
        <begin position="1"/>
        <end position="249"/>
    </location>
</feature>
<dbReference type="GO" id="GO:0004674">
    <property type="term" value="F:protein serine/threonine kinase activity"/>
    <property type="evidence" value="ECO:0007669"/>
    <property type="project" value="UniProtKB-KW"/>
</dbReference>
<dbReference type="GO" id="GO:0005737">
    <property type="term" value="C:cytoplasm"/>
    <property type="evidence" value="ECO:0007669"/>
    <property type="project" value="TreeGrafter"/>
</dbReference>
<accession>A0AAW0PE63</accession>
<dbReference type="PROSITE" id="PS50011">
    <property type="entry name" value="PROTEIN_KINASE_DOM"/>
    <property type="match status" value="1"/>
</dbReference>
<sequence>MADLHSKGVFHRDLKLQNLLIECTWLGPRVRIIDFGCGAVSRPGTFSYFSGTDIYAPPEYHQEYTYSAVQRPGGRLGRCFMNCCDKMNRDPSPPKDIREQLHIPHGLQKDFLQACLTEIPEDRITLDQLKTIPGSGPKTSSELMLAFQLVGAMADLHSKGVFHRDLKLQNLLIECTWLGPRVRIIDFGCGAVSRPGTFSYFSGTDIYAPPEYHQEYTYSAVPTTVWQIGAVLYELLRQNEQRPFSTKDI</sequence>
<dbReference type="PANTHER" id="PTHR22984:SF11">
    <property type="entry name" value="AURORA KINASE-RELATED"/>
    <property type="match status" value="1"/>
</dbReference>
<dbReference type="EMBL" id="JBBPFD010000005">
    <property type="protein sequence ID" value="KAK7925486.1"/>
    <property type="molecule type" value="Genomic_DNA"/>
</dbReference>